<feature type="domain" description="AAA+ ATPase" evidence="2">
    <location>
        <begin position="124"/>
        <end position="249"/>
    </location>
</feature>
<dbReference type="PANTHER" id="PTHR30486">
    <property type="entry name" value="TWITCHING MOTILITY PROTEIN PILT"/>
    <property type="match status" value="1"/>
</dbReference>
<dbReference type="InterPro" id="IPR006321">
    <property type="entry name" value="PilT/PilU"/>
</dbReference>
<reference evidence="3" key="2">
    <citation type="journal article" date="2021" name="Microbiome">
        <title>Successional dynamics and alternative stable states in a saline activated sludge microbial community over 9 years.</title>
        <authorList>
            <person name="Wang Y."/>
            <person name="Ye J."/>
            <person name="Ju F."/>
            <person name="Liu L."/>
            <person name="Boyd J.A."/>
            <person name="Deng Y."/>
            <person name="Parks D.H."/>
            <person name="Jiang X."/>
            <person name="Yin X."/>
            <person name="Woodcroft B.J."/>
            <person name="Tyson G.W."/>
            <person name="Hugenholtz P."/>
            <person name="Polz M.F."/>
            <person name="Zhang T."/>
        </authorList>
    </citation>
    <scope>NUCLEOTIDE SEQUENCE</scope>
    <source>
        <strain evidence="3">HKST-UBA09</strain>
    </source>
</reference>
<dbReference type="EMBL" id="JAGQLF010000010">
    <property type="protein sequence ID" value="MCA9386662.1"/>
    <property type="molecule type" value="Genomic_DNA"/>
</dbReference>
<evidence type="ECO:0000256" key="1">
    <source>
        <dbReference type="ARBA" id="ARBA00006611"/>
    </source>
</evidence>
<dbReference type="Gene3D" id="3.40.50.300">
    <property type="entry name" value="P-loop containing nucleotide triphosphate hydrolases"/>
    <property type="match status" value="1"/>
</dbReference>
<accession>A0A955LAF2</accession>
<protein>
    <submittedName>
        <fullName evidence="3">PilT/PilU family type 4a pilus ATPase</fullName>
    </submittedName>
</protein>
<dbReference type="Pfam" id="PF00437">
    <property type="entry name" value="T2SSE"/>
    <property type="match status" value="1"/>
</dbReference>
<gene>
    <name evidence="3" type="ORF">KC669_01365</name>
</gene>
<dbReference type="AlphaFoldDB" id="A0A955LAF2"/>
<dbReference type="InterPro" id="IPR027417">
    <property type="entry name" value="P-loop_NTPase"/>
</dbReference>
<sequence>MPDINFEEVLKRAIAEEASDVHITVGHRPIVRIDGRLKTLNFKIISSQDAEDMARQIVENRKNILVEDLKQIDLSYTMLERRFRVNIFRTMGDISIVMRLIPKKILSIDELELPQILKELSKVPAGLVLLTGPTGSGKSTTLAAVLNYINTTRAEHIITLEDPIEFVFPKGQSLIDQRELGQDFNEWPDALKAILRQDPNVVLVGEMRDHETISSTVTVSETGHLVFATLHTNSASQTIDRIIDVFPEAQQSQIRAQLAQVLTAVIGQRLVPLPGGGRKAVHEIMIATPAVKNAIREGQTHQIDNMIQTGQDYGMSTMESDLVELIRQGLISVQTAKEISIRPEELDILLSQV</sequence>
<dbReference type="GO" id="GO:0016887">
    <property type="term" value="F:ATP hydrolysis activity"/>
    <property type="evidence" value="ECO:0007669"/>
    <property type="project" value="InterPro"/>
</dbReference>
<dbReference type="CDD" id="cd01131">
    <property type="entry name" value="PilT"/>
    <property type="match status" value="1"/>
</dbReference>
<dbReference type="NCBIfam" id="TIGR01420">
    <property type="entry name" value="pilT_fam"/>
    <property type="match status" value="1"/>
</dbReference>
<name>A0A955LAF2_9BACT</name>
<dbReference type="SUPFAM" id="SSF52540">
    <property type="entry name" value="P-loop containing nucleoside triphosphate hydrolases"/>
    <property type="match status" value="1"/>
</dbReference>
<comment type="similarity">
    <text evidence="1">Belongs to the GSP E family.</text>
</comment>
<reference evidence="3" key="1">
    <citation type="submission" date="2020-04" db="EMBL/GenBank/DDBJ databases">
        <authorList>
            <person name="Zhang T."/>
        </authorList>
    </citation>
    <scope>NUCLEOTIDE SEQUENCE</scope>
    <source>
        <strain evidence="3">HKST-UBA09</strain>
    </source>
</reference>
<dbReference type="InterPro" id="IPR003593">
    <property type="entry name" value="AAA+_ATPase"/>
</dbReference>
<dbReference type="Proteomes" id="UP000714915">
    <property type="component" value="Unassembled WGS sequence"/>
</dbReference>
<dbReference type="SMART" id="SM00382">
    <property type="entry name" value="AAA"/>
    <property type="match status" value="1"/>
</dbReference>
<proteinExistence type="inferred from homology"/>
<evidence type="ECO:0000313" key="3">
    <source>
        <dbReference type="EMBL" id="MCA9386662.1"/>
    </source>
</evidence>
<dbReference type="InterPro" id="IPR001482">
    <property type="entry name" value="T2SS/T4SS_dom"/>
</dbReference>
<comment type="caution">
    <text evidence="3">The sequence shown here is derived from an EMBL/GenBank/DDBJ whole genome shotgun (WGS) entry which is preliminary data.</text>
</comment>
<dbReference type="Gene3D" id="3.30.450.90">
    <property type="match status" value="1"/>
</dbReference>
<dbReference type="GO" id="GO:0005524">
    <property type="term" value="F:ATP binding"/>
    <property type="evidence" value="ECO:0007669"/>
    <property type="project" value="InterPro"/>
</dbReference>
<evidence type="ECO:0000259" key="2">
    <source>
        <dbReference type="SMART" id="SM00382"/>
    </source>
</evidence>
<evidence type="ECO:0000313" key="4">
    <source>
        <dbReference type="Proteomes" id="UP000714915"/>
    </source>
</evidence>
<dbReference type="InterPro" id="IPR050921">
    <property type="entry name" value="T4SS_GSP_E_ATPase"/>
</dbReference>
<organism evidence="3 4">
    <name type="scientific">Candidatus Dojkabacteria bacterium</name>
    <dbReference type="NCBI Taxonomy" id="2099670"/>
    <lineage>
        <taxon>Bacteria</taxon>
        <taxon>Candidatus Dojkabacteria</taxon>
    </lineage>
</organism>